<keyword evidence="6" id="KW-0227">DNA damage</keyword>
<keyword evidence="8" id="KW-0378">Hydrolase</keyword>
<evidence type="ECO:0000256" key="14">
    <source>
        <dbReference type="PROSITE-ProRule" id="PRU00175"/>
    </source>
</evidence>
<reference evidence="20 21" key="1">
    <citation type="submission" date="2017-04" db="EMBL/GenBank/DDBJ databases">
        <title>Draft genome of the yeast Clavispora lusitaniae type strain CBS 6936.</title>
        <authorList>
            <person name="Durrens P."/>
            <person name="Klopp C."/>
            <person name="Biteau N."/>
            <person name="Fitton-Ouhabi V."/>
            <person name="Dementhon K."/>
            <person name="Accoceberry I."/>
            <person name="Sherman D.J."/>
            <person name="Noel T."/>
        </authorList>
    </citation>
    <scope>NUCLEOTIDE SEQUENCE [LARGE SCALE GENOMIC DNA]</scope>
    <source>
        <strain evidence="20 21">CBS 6936</strain>
    </source>
</reference>
<keyword evidence="11" id="KW-0067">ATP-binding</keyword>
<evidence type="ECO:0000256" key="11">
    <source>
        <dbReference type="ARBA" id="ARBA00022840"/>
    </source>
</evidence>
<dbReference type="CDD" id="cd18793">
    <property type="entry name" value="SF2_C_SNF"/>
    <property type="match status" value="1"/>
</dbReference>
<dbReference type="SMART" id="SM00910">
    <property type="entry name" value="HIRAN"/>
    <property type="match status" value="1"/>
</dbReference>
<evidence type="ECO:0000256" key="8">
    <source>
        <dbReference type="ARBA" id="ARBA00022801"/>
    </source>
</evidence>
<evidence type="ECO:0000256" key="16">
    <source>
        <dbReference type="SAM" id="MobiDB-lite"/>
    </source>
</evidence>
<keyword evidence="4" id="KW-0479">Metal-binding</keyword>
<evidence type="ECO:0000256" key="5">
    <source>
        <dbReference type="ARBA" id="ARBA00022741"/>
    </source>
</evidence>
<dbReference type="SUPFAM" id="SSF57850">
    <property type="entry name" value="RING/U-box"/>
    <property type="match status" value="1"/>
</dbReference>
<feature type="domain" description="RING-type" evidence="17">
    <location>
        <begin position="869"/>
        <end position="916"/>
    </location>
</feature>
<dbReference type="InterPro" id="IPR049730">
    <property type="entry name" value="SNF2/RAD54-like_C"/>
</dbReference>
<evidence type="ECO:0000259" key="19">
    <source>
        <dbReference type="PROSITE" id="PS51194"/>
    </source>
</evidence>
<dbReference type="InterPro" id="IPR013083">
    <property type="entry name" value="Znf_RING/FYVE/PHD"/>
</dbReference>
<dbReference type="InterPro" id="IPR027417">
    <property type="entry name" value="P-loop_NTPase"/>
</dbReference>
<dbReference type="Gene3D" id="3.40.50.300">
    <property type="entry name" value="P-loop containing nucleotide triphosphate hydrolases"/>
    <property type="match status" value="1"/>
</dbReference>
<dbReference type="InterPro" id="IPR000330">
    <property type="entry name" value="SNF2_N"/>
</dbReference>
<dbReference type="Gene3D" id="3.30.40.10">
    <property type="entry name" value="Zinc/RING finger domain, C3HC4 (zinc finger)"/>
    <property type="match status" value="1"/>
</dbReference>
<evidence type="ECO:0000256" key="1">
    <source>
        <dbReference type="ARBA" id="ARBA00004123"/>
    </source>
</evidence>
<dbReference type="EMBL" id="LYUB02000008">
    <property type="protein sequence ID" value="OVF08444.1"/>
    <property type="molecule type" value="Genomic_DNA"/>
</dbReference>
<evidence type="ECO:0000256" key="15">
    <source>
        <dbReference type="SAM" id="Coils"/>
    </source>
</evidence>
<dbReference type="InterPro" id="IPR050628">
    <property type="entry name" value="SNF2_RAD54_helicase_TF"/>
</dbReference>
<keyword evidence="10" id="KW-0862">Zinc</keyword>
<feature type="region of interest" description="Disordered" evidence="16">
    <location>
        <begin position="1"/>
        <end position="26"/>
    </location>
</feature>
<feature type="coiled-coil region" evidence="15">
    <location>
        <begin position="144"/>
        <end position="171"/>
    </location>
</feature>
<dbReference type="GO" id="GO:0016818">
    <property type="term" value="F:hydrolase activity, acting on acid anhydrides, in phosphorus-containing anhydrides"/>
    <property type="evidence" value="ECO:0007669"/>
    <property type="project" value="InterPro"/>
</dbReference>
<evidence type="ECO:0000256" key="3">
    <source>
        <dbReference type="ARBA" id="ARBA00013412"/>
    </source>
</evidence>
<keyword evidence="5" id="KW-0547">Nucleotide-binding</keyword>
<dbReference type="Pfam" id="PF00097">
    <property type="entry name" value="zf-C3HC4"/>
    <property type="match status" value="1"/>
</dbReference>
<dbReference type="InterPro" id="IPR018957">
    <property type="entry name" value="Znf_C3HC4_RING-type"/>
</dbReference>
<feature type="region of interest" description="Disordered" evidence="16">
    <location>
        <begin position="61"/>
        <end position="81"/>
    </location>
</feature>
<accession>A0AA91PZQ5</accession>
<protein>
    <recommendedName>
        <fullName evidence="3">DNA repair protein RAD5</fullName>
    </recommendedName>
</protein>
<dbReference type="AlphaFoldDB" id="A0AA91PZQ5"/>
<dbReference type="SMART" id="SM00184">
    <property type="entry name" value="RING"/>
    <property type="match status" value="1"/>
</dbReference>
<dbReference type="Proteomes" id="UP000195602">
    <property type="component" value="Unassembled WGS sequence"/>
</dbReference>
<dbReference type="InterPro" id="IPR014001">
    <property type="entry name" value="Helicase_ATP-bd"/>
</dbReference>
<dbReference type="GO" id="GO:0004386">
    <property type="term" value="F:helicase activity"/>
    <property type="evidence" value="ECO:0007669"/>
    <property type="project" value="UniProtKB-KW"/>
</dbReference>
<dbReference type="GO" id="GO:0006281">
    <property type="term" value="P:DNA repair"/>
    <property type="evidence" value="ECO:0007669"/>
    <property type="project" value="UniProtKB-KW"/>
</dbReference>
<evidence type="ECO:0000256" key="10">
    <source>
        <dbReference type="ARBA" id="ARBA00022833"/>
    </source>
</evidence>
<evidence type="ECO:0000256" key="4">
    <source>
        <dbReference type="ARBA" id="ARBA00022723"/>
    </source>
</evidence>
<dbReference type="KEGG" id="clus:A9F13_08g01441"/>
<feature type="compositionally biased region" description="Acidic residues" evidence="16">
    <location>
        <begin position="360"/>
        <end position="369"/>
    </location>
</feature>
<dbReference type="InterPro" id="IPR001841">
    <property type="entry name" value="Znf_RING"/>
</dbReference>
<comment type="similarity">
    <text evidence="2">Belongs to the SNF2/RAD54 helicase family.</text>
</comment>
<evidence type="ECO:0000259" key="17">
    <source>
        <dbReference type="PROSITE" id="PS50089"/>
    </source>
</evidence>
<feature type="domain" description="Helicase C-terminal" evidence="19">
    <location>
        <begin position="970"/>
        <end position="1132"/>
    </location>
</feature>
<evidence type="ECO:0000256" key="13">
    <source>
        <dbReference type="ARBA" id="ARBA00023242"/>
    </source>
</evidence>
<evidence type="ECO:0000313" key="20">
    <source>
        <dbReference type="EMBL" id="OVF08444.1"/>
    </source>
</evidence>
<organism evidence="20 21">
    <name type="scientific">Clavispora lusitaniae</name>
    <name type="common">Candida lusitaniae</name>
    <dbReference type="NCBI Taxonomy" id="36911"/>
    <lineage>
        <taxon>Eukaryota</taxon>
        <taxon>Fungi</taxon>
        <taxon>Dikarya</taxon>
        <taxon>Ascomycota</taxon>
        <taxon>Saccharomycotina</taxon>
        <taxon>Pichiomycetes</taxon>
        <taxon>Metschnikowiaceae</taxon>
        <taxon>Clavispora</taxon>
    </lineage>
</organism>
<evidence type="ECO:0000256" key="2">
    <source>
        <dbReference type="ARBA" id="ARBA00007025"/>
    </source>
</evidence>
<dbReference type="InterPro" id="IPR014905">
    <property type="entry name" value="HIRAN"/>
</dbReference>
<name>A0AA91PZQ5_CLALS</name>
<dbReference type="PROSITE" id="PS00518">
    <property type="entry name" value="ZF_RING_1"/>
    <property type="match status" value="1"/>
</dbReference>
<dbReference type="PANTHER" id="PTHR45626">
    <property type="entry name" value="TRANSCRIPTION TERMINATION FACTOR 2-RELATED"/>
    <property type="match status" value="1"/>
</dbReference>
<dbReference type="PROSITE" id="PS50089">
    <property type="entry name" value="ZF_RING_2"/>
    <property type="match status" value="1"/>
</dbReference>
<dbReference type="GO" id="GO:0005524">
    <property type="term" value="F:ATP binding"/>
    <property type="evidence" value="ECO:0007669"/>
    <property type="project" value="UniProtKB-KW"/>
</dbReference>
<keyword evidence="12" id="KW-0234">DNA repair</keyword>
<dbReference type="SMART" id="SM00487">
    <property type="entry name" value="DEXDc"/>
    <property type="match status" value="1"/>
</dbReference>
<dbReference type="InterPro" id="IPR001650">
    <property type="entry name" value="Helicase_C-like"/>
</dbReference>
<evidence type="ECO:0000259" key="18">
    <source>
        <dbReference type="PROSITE" id="PS51192"/>
    </source>
</evidence>
<dbReference type="GO" id="GO:0008094">
    <property type="term" value="F:ATP-dependent activity, acting on DNA"/>
    <property type="evidence" value="ECO:0007669"/>
    <property type="project" value="TreeGrafter"/>
</dbReference>
<dbReference type="GO" id="GO:0008270">
    <property type="term" value="F:zinc ion binding"/>
    <property type="evidence" value="ECO:0007669"/>
    <property type="project" value="UniProtKB-KW"/>
</dbReference>
<dbReference type="PANTHER" id="PTHR45626:SF22">
    <property type="entry name" value="DNA REPAIR PROTEIN RAD5"/>
    <property type="match status" value="1"/>
</dbReference>
<dbReference type="CDD" id="cd18008">
    <property type="entry name" value="DEXDc_SHPRH-like"/>
    <property type="match status" value="1"/>
</dbReference>
<keyword evidence="13" id="KW-0539">Nucleus</keyword>
<dbReference type="Pfam" id="PF08797">
    <property type="entry name" value="HIRAN"/>
    <property type="match status" value="1"/>
</dbReference>
<evidence type="ECO:0000256" key="6">
    <source>
        <dbReference type="ARBA" id="ARBA00022763"/>
    </source>
</evidence>
<keyword evidence="9" id="KW-0347">Helicase</keyword>
<dbReference type="GO" id="GO:0005634">
    <property type="term" value="C:nucleus"/>
    <property type="evidence" value="ECO:0007669"/>
    <property type="project" value="UniProtKB-SubCell"/>
</dbReference>
<dbReference type="GO" id="GO:0003676">
    <property type="term" value="F:nucleic acid binding"/>
    <property type="evidence" value="ECO:0007669"/>
    <property type="project" value="InterPro"/>
</dbReference>
<dbReference type="Gene3D" id="3.40.50.10810">
    <property type="entry name" value="Tandem AAA-ATPase domain"/>
    <property type="match status" value="1"/>
</dbReference>
<comment type="caution">
    <text evidence="20">The sequence shown here is derived from an EMBL/GenBank/DDBJ whole genome shotgun (WGS) entry which is preliminary data.</text>
</comment>
<feature type="domain" description="Helicase ATP-binding" evidence="18">
    <location>
        <begin position="509"/>
        <end position="701"/>
    </location>
</feature>
<dbReference type="InterPro" id="IPR038718">
    <property type="entry name" value="SNF2-like_sf"/>
</dbReference>
<comment type="subcellular location">
    <subcellularLocation>
        <location evidence="1">Nucleus</location>
    </subcellularLocation>
</comment>
<dbReference type="SMART" id="SM00490">
    <property type="entry name" value="HELICc"/>
    <property type="match status" value="1"/>
</dbReference>
<evidence type="ECO:0000256" key="12">
    <source>
        <dbReference type="ARBA" id="ARBA00023204"/>
    </source>
</evidence>
<dbReference type="Pfam" id="PF00271">
    <property type="entry name" value="Helicase_C"/>
    <property type="match status" value="1"/>
</dbReference>
<gene>
    <name evidence="20" type="ORF">A9F13_08g01441</name>
</gene>
<dbReference type="InterPro" id="IPR017907">
    <property type="entry name" value="Znf_RING_CS"/>
</dbReference>
<proteinExistence type="inferred from homology"/>
<dbReference type="SUPFAM" id="SSF52540">
    <property type="entry name" value="P-loop containing nucleoside triphosphate hydrolases"/>
    <property type="match status" value="2"/>
</dbReference>
<keyword evidence="15" id="KW-0175">Coiled coil</keyword>
<feature type="region of interest" description="Disordered" evidence="16">
    <location>
        <begin position="358"/>
        <end position="378"/>
    </location>
</feature>
<evidence type="ECO:0000313" key="21">
    <source>
        <dbReference type="Proteomes" id="UP000195602"/>
    </source>
</evidence>
<sequence length="1145" mass="131630">MEGKKRFFPSPSRSPNPAETVPSKEALFVEDEDEILEVEPHQASQATRNGSAQQLSVDVPQTVPRREPLPNNLEAPTPAEPSLSDIGFELFQSQLSSVIGDASMKAMRHLYAKYFNRPNYIQLASNEYFNGISFDDESSGEASENVQEDKREELKQVMERMNTEARNEAEMKKAMGWKRYIGTLDVQAWATRPYLRSLRYQQELQLKRLIPNKMKKSSIVASKFGDSAVIRLYTSEADGSREIGRLPEDITRILSPLIDLEIANFSASVIMETKGRLSIGDPFFLQIKCYLNNNTFVDHGQVVGEEENSQSKRRKTAKLGITFSQETEAEAALRLKQKSISRLFDKLSIIPYDKSSVNTDAEEIPDDDSSVSTTPKPEIAPTEELSLEQLKQFYTANQQSDFLENLPETTTPPEENFALTLRPYQKHGLSWMLSREKELDLLEELSVNNSEVLSTQKRQAIRNQDDEVMDPLWSTFKWPQDPANPDLSTSESEFFYANLYNGELSTEKPVLKSFLKGGILADEMGLGKTISTLSLIHSVPYDSATARTGTRNYASKTTLIIVPMSLLSQWKKEFDRSNKNSNHRCHIYYGDSVQTDLSLLLCNRSENIPIVLLTTYGTVQSEWTRINKLRDANGKLPKIGLFSVEFFRIVVDEGHNIRNRTTKTAKSVHELESRRKWILTGTPVVNRLDDIFSLVKFLRLEPWSNFSYWKTFVTLPFEQKKFQQTLDVVKSILQPIFLRRTKNMKQKDGTPLIDLPSKEVVVEELEFSDREQLFYDFFKSRAYNSFKEGLKSGELLKKYTQILTHILRLRQVCCHPDLVAASSELDDSWKEELAAFEEPIKKEKFWSETMMKEKLYSLYAKVHIEDSECSICTQAPISIGELTLTECGHQYCFHCILEHIEFQTNNGSEPLCPDCRHPISKYRLFKVLSKSTSKKKIRFHTKEKIDDIYSNYDFHLYYYDPDKSSTKIEALISHLRALKEQSPGEQVVVFSQFSSYLDLIENELKLLDGGGETEFSVYKFDGRLNLNERDKILQQFVQKSEEGKITVLLLSLKAGGVGLNLTCANKAFMMDPWWSPSIEDQAIDRIHRIGQEQNVKVTRFVVKNSIETKMLKIQERKRMMGEAVEVEEEERRRQRIEDIKLLFDE</sequence>
<evidence type="ECO:0000256" key="7">
    <source>
        <dbReference type="ARBA" id="ARBA00022771"/>
    </source>
</evidence>
<dbReference type="PROSITE" id="PS51192">
    <property type="entry name" value="HELICASE_ATP_BIND_1"/>
    <property type="match status" value="1"/>
</dbReference>
<dbReference type="Pfam" id="PF00176">
    <property type="entry name" value="SNF2-rel_dom"/>
    <property type="match status" value="1"/>
</dbReference>
<evidence type="ECO:0000256" key="9">
    <source>
        <dbReference type="ARBA" id="ARBA00022806"/>
    </source>
</evidence>
<keyword evidence="7 14" id="KW-0863">Zinc-finger</keyword>
<dbReference type="PROSITE" id="PS51194">
    <property type="entry name" value="HELICASE_CTER"/>
    <property type="match status" value="1"/>
</dbReference>